<sequence>MKNSLHLVANSQKLRSAFDQMENHNERLLGSLLSAGSLPSSLPSAGSLFLCPLPEINYFCFMYLTPFPLSLSLPLPLPFGLQISPSIEAGQQTKESYQLQLALALRVSSLVASAADSNFLDFNSDANTNKVSSSSSFSSSSPQHVSHRFW</sequence>
<dbReference type="AlphaFoldDB" id="A0A7J9M1H5"/>
<protein>
    <submittedName>
        <fullName evidence="1">Uncharacterized protein</fullName>
    </submittedName>
</protein>
<evidence type="ECO:0000313" key="2">
    <source>
        <dbReference type="Proteomes" id="UP000593576"/>
    </source>
</evidence>
<organism evidence="1 2">
    <name type="scientific">Gossypium schwendimanii</name>
    <name type="common">Cotton</name>
    <dbReference type="NCBI Taxonomy" id="34291"/>
    <lineage>
        <taxon>Eukaryota</taxon>
        <taxon>Viridiplantae</taxon>
        <taxon>Streptophyta</taxon>
        <taxon>Embryophyta</taxon>
        <taxon>Tracheophyta</taxon>
        <taxon>Spermatophyta</taxon>
        <taxon>Magnoliopsida</taxon>
        <taxon>eudicotyledons</taxon>
        <taxon>Gunneridae</taxon>
        <taxon>Pentapetalae</taxon>
        <taxon>rosids</taxon>
        <taxon>malvids</taxon>
        <taxon>Malvales</taxon>
        <taxon>Malvaceae</taxon>
        <taxon>Malvoideae</taxon>
        <taxon>Gossypium</taxon>
    </lineage>
</organism>
<feature type="non-terminal residue" evidence="1">
    <location>
        <position position="1"/>
    </location>
</feature>
<name>A0A7J9M1H5_GOSSC</name>
<accession>A0A7J9M1H5</accession>
<reference evidence="1 2" key="1">
    <citation type="journal article" date="2019" name="Genome Biol. Evol.">
        <title>Insights into the evolution of the New World diploid cottons (Gossypium, subgenus Houzingenia) based on genome sequencing.</title>
        <authorList>
            <person name="Grover C.E."/>
            <person name="Arick M.A. 2nd"/>
            <person name="Thrash A."/>
            <person name="Conover J.L."/>
            <person name="Sanders W.S."/>
            <person name="Peterson D.G."/>
            <person name="Frelichowski J.E."/>
            <person name="Scheffler J.A."/>
            <person name="Scheffler B.E."/>
            <person name="Wendel J.F."/>
        </authorList>
    </citation>
    <scope>NUCLEOTIDE SEQUENCE [LARGE SCALE GENOMIC DNA]</scope>
    <source>
        <strain evidence="1">1</strain>
        <tissue evidence="1">Leaf</tissue>
    </source>
</reference>
<gene>
    <name evidence="1" type="ORF">Goshw_007363</name>
</gene>
<proteinExistence type="predicted"/>
<evidence type="ECO:0000313" key="1">
    <source>
        <dbReference type="EMBL" id="MBA0864925.1"/>
    </source>
</evidence>
<dbReference type="Proteomes" id="UP000593576">
    <property type="component" value="Unassembled WGS sequence"/>
</dbReference>
<dbReference type="EMBL" id="JABFAF010000009">
    <property type="protein sequence ID" value="MBA0864925.1"/>
    <property type="molecule type" value="Genomic_DNA"/>
</dbReference>
<keyword evidence="2" id="KW-1185">Reference proteome</keyword>
<comment type="caution">
    <text evidence="1">The sequence shown here is derived from an EMBL/GenBank/DDBJ whole genome shotgun (WGS) entry which is preliminary data.</text>
</comment>